<evidence type="ECO:0000313" key="3">
    <source>
        <dbReference type="Proteomes" id="UP000295129"/>
    </source>
</evidence>
<keyword evidence="1" id="KW-1133">Transmembrane helix</keyword>
<proteinExistence type="predicted"/>
<dbReference type="EMBL" id="SNVV01000014">
    <property type="protein sequence ID" value="TDN48689.1"/>
    <property type="molecule type" value="Genomic_DNA"/>
</dbReference>
<dbReference type="AlphaFoldDB" id="A0A4R6DVL4"/>
<evidence type="ECO:0000256" key="1">
    <source>
        <dbReference type="SAM" id="Phobius"/>
    </source>
</evidence>
<sequence>MQTSPNRQRTNNHAVPAFPARRFALYLAIAALLMHLLMEPSLASMTLNLR</sequence>
<comment type="caution">
    <text evidence="2">The sequence shown here is derived from an EMBL/GenBank/DDBJ whole genome shotgun (WGS) entry which is preliminary data.</text>
</comment>
<accession>A0A4R6DVL4</accession>
<name>A0A4R6DVL4_9RHOO</name>
<keyword evidence="1" id="KW-0472">Membrane</keyword>
<dbReference type="Proteomes" id="UP000295129">
    <property type="component" value="Unassembled WGS sequence"/>
</dbReference>
<reference evidence="2 3" key="1">
    <citation type="submission" date="2019-03" db="EMBL/GenBank/DDBJ databases">
        <title>Genomic Encyclopedia of Type Strains, Phase IV (KMG-IV): sequencing the most valuable type-strain genomes for metagenomic binning, comparative biology and taxonomic classification.</title>
        <authorList>
            <person name="Goeker M."/>
        </authorList>
    </citation>
    <scope>NUCLEOTIDE SEQUENCE [LARGE SCALE GENOMIC DNA]</scope>
    <source>
        <strain evidence="2 3">DSM 12121</strain>
    </source>
</reference>
<evidence type="ECO:0000313" key="2">
    <source>
        <dbReference type="EMBL" id="TDN48689.1"/>
    </source>
</evidence>
<dbReference type="RefSeq" id="WP_162851760.1">
    <property type="nucleotide sequence ID" value="NZ_SNVV01000014.1"/>
</dbReference>
<keyword evidence="1" id="KW-0812">Transmembrane</keyword>
<keyword evidence="3" id="KW-1185">Reference proteome</keyword>
<gene>
    <name evidence="2" type="ORF">C7389_11476</name>
</gene>
<feature type="transmembrane region" description="Helical" evidence="1">
    <location>
        <begin position="20"/>
        <end position="38"/>
    </location>
</feature>
<organism evidence="2 3">
    <name type="scientific">Azoarcus indigens</name>
    <dbReference type="NCBI Taxonomy" id="29545"/>
    <lineage>
        <taxon>Bacteria</taxon>
        <taxon>Pseudomonadati</taxon>
        <taxon>Pseudomonadota</taxon>
        <taxon>Betaproteobacteria</taxon>
        <taxon>Rhodocyclales</taxon>
        <taxon>Zoogloeaceae</taxon>
        <taxon>Azoarcus</taxon>
    </lineage>
</organism>
<protein>
    <submittedName>
        <fullName evidence="2">Uncharacterized protein</fullName>
    </submittedName>
</protein>